<gene>
    <name evidence="4" type="ORF">GA0061102_105416</name>
</gene>
<protein>
    <submittedName>
        <fullName evidence="4">Uncharacterized protein</fullName>
    </submittedName>
</protein>
<feature type="signal peptide" evidence="3">
    <location>
        <begin position="1"/>
        <end position="23"/>
    </location>
</feature>
<feature type="coiled-coil region" evidence="1">
    <location>
        <begin position="175"/>
        <end position="219"/>
    </location>
</feature>
<evidence type="ECO:0000256" key="1">
    <source>
        <dbReference type="SAM" id="Coils"/>
    </source>
</evidence>
<feature type="compositionally biased region" description="Basic and acidic residues" evidence="2">
    <location>
        <begin position="401"/>
        <end position="428"/>
    </location>
</feature>
<evidence type="ECO:0000313" key="5">
    <source>
        <dbReference type="Proteomes" id="UP000199435"/>
    </source>
</evidence>
<evidence type="ECO:0000256" key="3">
    <source>
        <dbReference type="SAM" id="SignalP"/>
    </source>
</evidence>
<proteinExistence type="predicted"/>
<feature type="region of interest" description="Disordered" evidence="2">
    <location>
        <begin position="360"/>
        <end position="484"/>
    </location>
</feature>
<keyword evidence="3" id="KW-0732">Signal</keyword>
<evidence type="ECO:0000256" key="2">
    <source>
        <dbReference type="SAM" id="MobiDB-lite"/>
    </source>
</evidence>
<dbReference type="Proteomes" id="UP000199435">
    <property type="component" value="Unassembled WGS sequence"/>
</dbReference>
<dbReference type="EMBL" id="FMAH01000054">
    <property type="protein sequence ID" value="SCB46656.1"/>
    <property type="molecule type" value="Genomic_DNA"/>
</dbReference>
<keyword evidence="5" id="KW-1185">Reference proteome</keyword>
<sequence length="484" mass="53658">MFITSILNKIASGSLILTISAQAASSIPIAAAAYITQVSLASSAVAALPTKRNAQGLLLDLRVSFGMIAGSYKETFGIRHRSATNVLEGVTRAARANQRLEDALATHSSKAIADATGSLSRAIGELQTLYALTPAQNRQAAQGMRYLNAAWKTYSSRYVLSTSGNQTKTVSRAEVRALREKVTALQKRVSSLEGQVSANATLQRQMARLRQDLAYYDSRPDDDRTYQHMLLTLTMVAGSFDALAYTTRVYYPTYYAYLEPVIPEFYIWRSYWDGFYDGYYEGRSSVWYDEPVVVEGPLVEINQIEVNQEITYQTIYNMADEIRVEYESLPQENLTEIDIPAIPEDTILIPRTLARTTDDDVISKVDETTPVAAEPNGISSKPDEEYGLSNDKGPDMTTPRGSEDHFGSVQRRDMGIVEEINHDNNRDDSSDDPGDLLQKNNILPAESEGNSHKVPPAKLIPQQQMEPQEEGSDSIKCQEDNSSC</sequence>
<organism evidence="4 5">
    <name type="scientific">Rhizobium miluonense</name>
    <dbReference type="NCBI Taxonomy" id="411945"/>
    <lineage>
        <taxon>Bacteria</taxon>
        <taxon>Pseudomonadati</taxon>
        <taxon>Pseudomonadota</taxon>
        <taxon>Alphaproteobacteria</taxon>
        <taxon>Hyphomicrobiales</taxon>
        <taxon>Rhizobiaceae</taxon>
        <taxon>Rhizobium/Agrobacterium group</taxon>
        <taxon>Rhizobium</taxon>
    </lineage>
</organism>
<reference evidence="5" key="1">
    <citation type="submission" date="2016-08" db="EMBL/GenBank/DDBJ databases">
        <authorList>
            <person name="Varghese N."/>
            <person name="Submissions Spin"/>
        </authorList>
    </citation>
    <scope>NUCLEOTIDE SEQUENCE [LARGE SCALE GENOMIC DNA]</scope>
    <source>
        <strain evidence="5">HAMBI 2971</strain>
    </source>
</reference>
<name>A0A1C3X3G0_9HYPH</name>
<evidence type="ECO:0000313" key="4">
    <source>
        <dbReference type="EMBL" id="SCB46656.1"/>
    </source>
</evidence>
<dbReference type="AlphaFoldDB" id="A0A1C3X3G0"/>
<accession>A0A1C3X3G0</accession>
<dbReference type="OrthoDB" id="8404393at2"/>
<dbReference type="RefSeq" id="WP_092855563.1">
    <property type="nucleotide sequence ID" value="NZ_FMAH01000054.1"/>
</dbReference>
<feature type="chain" id="PRO_5008686142" evidence="3">
    <location>
        <begin position="24"/>
        <end position="484"/>
    </location>
</feature>
<keyword evidence="1" id="KW-0175">Coiled coil</keyword>